<protein>
    <submittedName>
        <fullName evidence="1 3">Uncharacterized protein</fullName>
    </submittedName>
</protein>
<dbReference type="OrthoDB" id="10521827at2759"/>
<proteinExistence type="predicted"/>
<sequence length="94" mass="10640">MKDISLPPDAVHCECSLLATRSPRIKMATGVTAASHRHPRPRSLSRFLETIVRKVFDSQRKAKDTNWAARRAQKQPRRVLEVAPIPVRLCSDDP</sequence>
<organism evidence="2 3">
    <name type="scientific">Heligmosomoides polygyrus</name>
    <name type="common">Parasitic roundworm</name>
    <dbReference type="NCBI Taxonomy" id="6339"/>
    <lineage>
        <taxon>Eukaryota</taxon>
        <taxon>Metazoa</taxon>
        <taxon>Ecdysozoa</taxon>
        <taxon>Nematoda</taxon>
        <taxon>Chromadorea</taxon>
        <taxon>Rhabditida</taxon>
        <taxon>Rhabditina</taxon>
        <taxon>Rhabditomorpha</taxon>
        <taxon>Strongyloidea</taxon>
        <taxon>Heligmosomidae</taxon>
        <taxon>Heligmosomoides</taxon>
    </lineage>
</organism>
<gene>
    <name evidence="1" type="ORF">HPBE_LOCUS6929</name>
</gene>
<dbReference type="AlphaFoldDB" id="A0A183FIZ9"/>
<reference evidence="3" key="2">
    <citation type="submission" date="2019-09" db="UniProtKB">
        <authorList>
            <consortium name="WormBaseParasite"/>
        </authorList>
    </citation>
    <scope>IDENTIFICATION</scope>
</reference>
<evidence type="ECO:0000313" key="1">
    <source>
        <dbReference type="EMBL" id="VDO70258.1"/>
    </source>
</evidence>
<dbReference type="EMBL" id="UZAH01025771">
    <property type="protein sequence ID" value="VDO70258.1"/>
    <property type="molecule type" value="Genomic_DNA"/>
</dbReference>
<evidence type="ECO:0000313" key="2">
    <source>
        <dbReference type="Proteomes" id="UP000050761"/>
    </source>
</evidence>
<accession>A0A3P8B0W3</accession>
<keyword evidence="2" id="KW-1185">Reference proteome</keyword>
<evidence type="ECO:0000313" key="3">
    <source>
        <dbReference type="WBParaSite" id="HPBE_0000692801-mRNA-1"/>
    </source>
</evidence>
<accession>A0A183FIZ9</accession>
<dbReference type="Proteomes" id="UP000050761">
    <property type="component" value="Unassembled WGS sequence"/>
</dbReference>
<reference evidence="1 2" key="1">
    <citation type="submission" date="2018-11" db="EMBL/GenBank/DDBJ databases">
        <authorList>
            <consortium name="Pathogen Informatics"/>
        </authorList>
    </citation>
    <scope>NUCLEOTIDE SEQUENCE [LARGE SCALE GENOMIC DNA]</scope>
</reference>
<name>A0A183FIZ9_HELPZ</name>
<dbReference type="WBParaSite" id="HPBE_0000692801-mRNA-1">
    <property type="protein sequence ID" value="HPBE_0000692801-mRNA-1"/>
    <property type="gene ID" value="HPBE_0000692801"/>
</dbReference>